<dbReference type="AlphaFoldDB" id="A0A934USE2"/>
<evidence type="ECO:0000313" key="2">
    <source>
        <dbReference type="EMBL" id="MBK0393653.1"/>
    </source>
</evidence>
<keyword evidence="3" id="KW-1185">Reference proteome</keyword>
<evidence type="ECO:0000259" key="1">
    <source>
        <dbReference type="Pfam" id="PF18914"/>
    </source>
</evidence>
<dbReference type="RefSeq" id="WP_200788610.1">
    <property type="nucleotide sequence ID" value="NZ_JAEDAO010000001.1"/>
</dbReference>
<proteinExistence type="predicted"/>
<feature type="domain" description="DUF5666" evidence="1">
    <location>
        <begin position="371"/>
        <end position="421"/>
    </location>
</feature>
<dbReference type="InterPro" id="IPR043724">
    <property type="entry name" value="DUF5666"/>
</dbReference>
<organism evidence="2 3">
    <name type="scientific">Ramlibacter algicola</name>
    <dbReference type="NCBI Taxonomy" id="2795217"/>
    <lineage>
        <taxon>Bacteria</taxon>
        <taxon>Pseudomonadati</taxon>
        <taxon>Pseudomonadota</taxon>
        <taxon>Betaproteobacteria</taxon>
        <taxon>Burkholderiales</taxon>
        <taxon>Comamonadaceae</taxon>
        <taxon>Ramlibacter</taxon>
    </lineage>
</organism>
<gene>
    <name evidence="2" type="ORF">I8E28_13730</name>
</gene>
<dbReference type="EMBL" id="JAEDAO010000001">
    <property type="protein sequence ID" value="MBK0393653.1"/>
    <property type="molecule type" value="Genomic_DNA"/>
</dbReference>
<sequence>MRSGWTVFLRGLLVATALLLGSCGGGGVGDGGGAGGGDVAAGGTDIGGGGIGSGGTGVASGGGEGVGSGGTGITPVASVGTVDGFGSIVVNGIRYDIATARVLLSDAPALKLGMTVNVFGNVEPSLAQGTATLVVSAADLRGTVSALDPGRGTFDVLSLHVSTDASTVYGGGLASLAGLANGSAVQVYGLPGDNGSLHATRIERLGAPGDLVVAGTATGLDARAATFRIGGLTVRFGNASFPADWPVTSLAGNPVVRVRGSLSGNVLVATSIEPWAPVIPAEGTKLSLTGQVSDFMELRALRIEGVPADVSQAQLGGSGSLLQLANGVRVEATGTVRGGVLVVTKLKIRETAPSQATVTYSAQGSVGGFRSAASFKVQGQDIDASQAVFVGGTAQDLDSRSKVRVTGTRVVDDVLLAERVEFLE</sequence>
<comment type="caution">
    <text evidence="2">The sequence shown here is derived from an EMBL/GenBank/DDBJ whole genome shotgun (WGS) entry which is preliminary data.</text>
</comment>
<accession>A0A934USE2</accession>
<dbReference type="PROSITE" id="PS51257">
    <property type="entry name" value="PROKAR_LIPOPROTEIN"/>
    <property type="match status" value="1"/>
</dbReference>
<dbReference type="Proteomes" id="UP000617041">
    <property type="component" value="Unassembled WGS sequence"/>
</dbReference>
<evidence type="ECO:0000313" key="3">
    <source>
        <dbReference type="Proteomes" id="UP000617041"/>
    </source>
</evidence>
<feature type="domain" description="DUF5666" evidence="1">
    <location>
        <begin position="215"/>
        <end position="273"/>
    </location>
</feature>
<reference evidence="2" key="1">
    <citation type="submission" date="2020-12" db="EMBL/GenBank/DDBJ databases">
        <title>Ramlibacter sp. nov., isolated from a freshwater alga, Cryptomonas.</title>
        <authorList>
            <person name="Kim H.M."/>
            <person name="Jeon C.O."/>
        </authorList>
    </citation>
    <scope>NUCLEOTIDE SEQUENCE</scope>
    <source>
        <strain evidence="2">CrO1</strain>
    </source>
</reference>
<name>A0A934USE2_9BURK</name>
<dbReference type="Pfam" id="PF18914">
    <property type="entry name" value="DUF5666"/>
    <property type="match status" value="3"/>
</dbReference>
<protein>
    <recommendedName>
        <fullName evidence="1">DUF5666 domain-containing protein</fullName>
    </recommendedName>
</protein>
<feature type="domain" description="DUF5666" evidence="1">
    <location>
        <begin position="141"/>
        <end position="203"/>
    </location>
</feature>